<organism evidence="3 4">
    <name type="scientific">Planoprotostelium fungivorum</name>
    <dbReference type="NCBI Taxonomy" id="1890364"/>
    <lineage>
        <taxon>Eukaryota</taxon>
        <taxon>Amoebozoa</taxon>
        <taxon>Evosea</taxon>
        <taxon>Variosea</taxon>
        <taxon>Cavosteliida</taxon>
        <taxon>Cavosteliaceae</taxon>
        <taxon>Planoprotostelium</taxon>
    </lineage>
</organism>
<sequence>MQELQESHKLWAHTLKQPLVTVTQRDFSSPPPDSVCPFLPPRWSDQPLPPPSCPEPLSSHYHHKDMQVSSQRRKTSGDDETNNDFFDSFSSSKKINKFFFTDDVEASTGEFLGPAIQPKAKNIPFVPPVREESPSPAPKPSEERDTPVSLQTTTPPSISHLLVKSMVKPPKVTTLIKLSPTVDPSKNKPPSKPCSSLFLENFCFRNSHLQTALYDCSSLAPDITNGTTNSTAPTLAFANSYAFLCLLTGAIALYGIQSCT</sequence>
<accession>A0A2P6MS20</accession>
<evidence type="ECO:0000313" key="4">
    <source>
        <dbReference type="Proteomes" id="UP000241769"/>
    </source>
</evidence>
<feature type="region of interest" description="Disordered" evidence="1">
    <location>
        <begin position="119"/>
        <end position="155"/>
    </location>
</feature>
<protein>
    <submittedName>
        <fullName evidence="3">Uncharacterized protein</fullName>
    </submittedName>
</protein>
<evidence type="ECO:0000313" key="3">
    <source>
        <dbReference type="EMBL" id="PRP74493.1"/>
    </source>
</evidence>
<evidence type="ECO:0000256" key="2">
    <source>
        <dbReference type="SAM" id="Phobius"/>
    </source>
</evidence>
<feature type="compositionally biased region" description="Pro residues" evidence="1">
    <location>
        <begin position="29"/>
        <end position="40"/>
    </location>
</feature>
<keyword evidence="2" id="KW-1133">Transmembrane helix</keyword>
<reference evidence="3 4" key="1">
    <citation type="journal article" date="2018" name="Genome Biol. Evol.">
        <title>Multiple Roots of Fruiting Body Formation in Amoebozoa.</title>
        <authorList>
            <person name="Hillmann F."/>
            <person name="Forbes G."/>
            <person name="Novohradska S."/>
            <person name="Ferling I."/>
            <person name="Riege K."/>
            <person name="Groth M."/>
            <person name="Westermann M."/>
            <person name="Marz M."/>
            <person name="Spaller T."/>
            <person name="Winckler T."/>
            <person name="Schaap P."/>
            <person name="Glockner G."/>
        </authorList>
    </citation>
    <scope>NUCLEOTIDE SEQUENCE [LARGE SCALE GENOMIC DNA]</scope>
    <source>
        <strain evidence="3 4">Jena</strain>
    </source>
</reference>
<feature type="transmembrane region" description="Helical" evidence="2">
    <location>
        <begin position="235"/>
        <end position="256"/>
    </location>
</feature>
<comment type="caution">
    <text evidence="3">The sequence shown here is derived from an EMBL/GenBank/DDBJ whole genome shotgun (WGS) entry which is preliminary data.</text>
</comment>
<gene>
    <name evidence="3" type="ORF">PROFUN_16194</name>
</gene>
<feature type="region of interest" description="Disordered" evidence="1">
    <location>
        <begin position="23"/>
        <end position="87"/>
    </location>
</feature>
<keyword evidence="2" id="KW-0812">Transmembrane</keyword>
<name>A0A2P6MS20_9EUKA</name>
<evidence type="ECO:0000256" key="1">
    <source>
        <dbReference type="SAM" id="MobiDB-lite"/>
    </source>
</evidence>
<dbReference type="InParanoid" id="A0A2P6MS20"/>
<dbReference type="AlphaFoldDB" id="A0A2P6MS20"/>
<dbReference type="Proteomes" id="UP000241769">
    <property type="component" value="Unassembled WGS sequence"/>
</dbReference>
<keyword evidence="2" id="KW-0472">Membrane</keyword>
<keyword evidence="4" id="KW-1185">Reference proteome</keyword>
<dbReference type="EMBL" id="MDYQ01000461">
    <property type="protein sequence ID" value="PRP74493.1"/>
    <property type="molecule type" value="Genomic_DNA"/>
</dbReference>
<proteinExistence type="predicted"/>